<keyword evidence="1" id="KW-0472">Membrane</keyword>
<evidence type="ECO:0000256" key="1">
    <source>
        <dbReference type="SAM" id="Phobius"/>
    </source>
</evidence>
<evidence type="ECO:0000313" key="2">
    <source>
        <dbReference type="EMBL" id="QFW55128.1"/>
    </source>
</evidence>
<protein>
    <submittedName>
        <fullName evidence="2">Uncharacterized protein</fullName>
    </submittedName>
</protein>
<organism evidence="2">
    <name type="scientific">Human betaherpesvirus 6</name>
    <dbReference type="NCBI Taxonomy" id="10368"/>
    <lineage>
        <taxon>Viruses</taxon>
        <taxon>Duplodnaviria</taxon>
        <taxon>Heunggongvirae</taxon>
        <taxon>Peploviricota</taxon>
        <taxon>Herviviricetes</taxon>
        <taxon>Herpesvirales</taxon>
        <taxon>Orthoherpesviridae</taxon>
        <taxon>Betaherpesvirinae</taxon>
        <taxon>Roseolovirus</taxon>
    </lineage>
</organism>
<proteinExistence type="predicted"/>
<dbReference type="EMBL" id="KY315527">
    <property type="protein sequence ID" value="QFW55128.1"/>
    <property type="molecule type" value="Genomic_DNA"/>
</dbReference>
<feature type="transmembrane region" description="Helical" evidence="1">
    <location>
        <begin position="27"/>
        <end position="51"/>
    </location>
</feature>
<name>A0A5P9U3M0_9BETA</name>
<keyword evidence="1" id="KW-0812">Transmembrane</keyword>
<sequence>MSGKELIFLRFFWDSFGKNVCLVCSRFWISVMLRFAMCILMVSSMFILFLFSHR</sequence>
<accession>A0A5P9U3M0</accession>
<reference evidence="2" key="1">
    <citation type="journal article" date="2018" name="BMC Genomics">
        <title>Comparative genomic, transcriptomic, and proteomic reannotation of human herpesvirus 6.</title>
        <authorList>
            <person name="Greninger A.L."/>
            <person name="Knudsen G.M."/>
            <person name="Roychoudhury P."/>
            <person name="Hanson D.J."/>
            <person name="Sedlak R.H."/>
            <person name="Xie H."/>
            <person name="Guan J."/>
            <person name="Nguyen T."/>
            <person name="Peddu V."/>
            <person name="Boeckh M."/>
            <person name="Huang M.L."/>
            <person name="Cook L."/>
            <person name="Depledge D.P."/>
            <person name="Zerr D.M."/>
            <person name="Koelle D.M."/>
            <person name="Gantt S."/>
            <person name="Yoshikawa T."/>
            <person name="Caserta M."/>
            <person name="Hill J.A."/>
            <person name="Jerome K.R."/>
        </authorList>
    </citation>
    <scope>NUCLEOTIDE SEQUENCE</scope>
    <source>
        <strain evidence="2">HP8H1</strain>
    </source>
</reference>
<keyword evidence="1" id="KW-1133">Transmembrane helix</keyword>